<proteinExistence type="predicted"/>
<sequence>MHVQSLIDFEVLLHHWMLEGDRQHECMGHPPFAVEEAVMPVAKDCVKVRSPYIPLSLNANISPPLPQMNLALAMEHDVLQKSIGPAMVPWPQPPALSVLRIWPGMLRGSQCASISRSGWHLDVVSN</sequence>
<protein>
    <submittedName>
        <fullName evidence="1">Uncharacterized protein</fullName>
    </submittedName>
</protein>
<dbReference type="AlphaFoldDB" id="A0A166AFS1"/>
<dbReference type="EMBL" id="KV417661">
    <property type="protein sequence ID" value="KZP11561.1"/>
    <property type="molecule type" value="Genomic_DNA"/>
</dbReference>
<reference evidence="1 2" key="1">
    <citation type="journal article" date="2016" name="Mol. Biol. Evol.">
        <title>Comparative Genomics of Early-Diverging Mushroom-Forming Fungi Provides Insights into the Origins of Lignocellulose Decay Capabilities.</title>
        <authorList>
            <person name="Nagy L.G."/>
            <person name="Riley R."/>
            <person name="Tritt A."/>
            <person name="Adam C."/>
            <person name="Daum C."/>
            <person name="Floudas D."/>
            <person name="Sun H."/>
            <person name="Yadav J.S."/>
            <person name="Pangilinan J."/>
            <person name="Larsson K.H."/>
            <person name="Matsuura K."/>
            <person name="Barry K."/>
            <person name="Labutti K."/>
            <person name="Kuo R."/>
            <person name="Ohm R.A."/>
            <person name="Bhattacharya S.S."/>
            <person name="Shirouzu T."/>
            <person name="Yoshinaga Y."/>
            <person name="Martin F.M."/>
            <person name="Grigoriev I.V."/>
            <person name="Hibbett D.S."/>
        </authorList>
    </citation>
    <scope>NUCLEOTIDE SEQUENCE [LARGE SCALE GENOMIC DNA]</scope>
    <source>
        <strain evidence="1 2">CBS 109695</strain>
    </source>
</reference>
<accession>A0A166AFS1</accession>
<evidence type="ECO:0000313" key="2">
    <source>
        <dbReference type="Proteomes" id="UP000076532"/>
    </source>
</evidence>
<evidence type="ECO:0000313" key="1">
    <source>
        <dbReference type="EMBL" id="KZP11561.1"/>
    </source>
</evidence>
<gene>
    <name evidence="1" type="ORF">FIBSPDRAFT_184406</name>
</gene>
<dbReference type="Proteomes" id="UP000076532">
    <property type="component" value="Unassembled WGS sequence"/>
</dbReference>
<name>A0A166AFS1_9AGAM</name>
<organism evidence="1 2">
    <name type="scientific">Athelia psychrophila</name>
    <dbReference type="NCBI Taxonomy" id="1759441"/>
    <lineage>
        <taxon>Eukaryota</taxon>
        <taxon>Fungi</taxon>
        <taxon>Dikarya</taxon>
        <taxon>Basidiomycota</taxon>
        <taxon>Agaricomycotina</taxon>
        <taxon>Agaricomycetes</taxon>
        <taxon>Agaricomycetidae</taxon>
        <taxon>Atheliales</taxon>
        <taxon>Atheliaceae</taxon>
        <taxon>Athelia</taxon>
    </lineage>
</organism>
<keyword evidence="2" id="KW-1185">Reference proteome</keyword>